<proteinExistence type="predicted"/>
<dbReference type="AlphaFoldDB" id="A0AA36IWL8"/>
<evidence type="ECO:0000313" key="1">
    <source>
        <dbReference type="EMBL" id="CAJ1395290.1"/>
    </source>
</evidence>
<name>A0AA36IWL8_9DINO</name>
<protein>
    <submittedName>
        <fullName evidence="1">Uncharacterized protein</fullName>
    </submittedName>
</protein>
<dbReference type="EMBL" id="CAUJNA010003113">
    <property type="protein sequence ID" value="CAJ1395290.1"/>
    <property type="molecule type" value="Genomic_DNA"/>
</dbReference>
<sequence>VLPEGARLPTVVSGTFGGPVLGSHELDGRLDSLEASPARAALKSWKLTWALQADGKLTARSNGPRISAQ</sequence>
<keyword evidence="2" id="KW-1185">Reference proteome</keyword>
<organism evidence="1 2">
    <name type="scientific">Effrenium voratum</name>
    <dbReference type="NCBI Taxonomy" id="2562239"/>
    <lineage>
        <taxon>Eukaryota</taxon>
        <taxon>Sar</taxon>
        <taxon>Alveolata</taxon>
        <taxon>Dinophyceae</taxon>
        <taxon>Suessiales</taxon>
        <taxon>Symbiodiniaceae</taxon>
        <taxon>Effrenium</taxon>
    </lineage>
</organism>
<dbReference type="Proteomes" id="UP001178507">
    <property type="component" value="Unassembled WGS sequence"/>
</dbReference>
<reference evidence="1" key="1">
    <citation type="submission" date="2023-08" db="EMBL/GenBank/DDBJ databases">
        <authorList>
            <person name="Chen Y."/>
            <person name="Shah S."/>
            <person name="Dougan E. K."/>
            <person name="Thang M."/>
            <person name="Chan C."/>
        </authorList>
    </citation>
    <scope>NUCLEOTIDE SEQUENCE</scope>
</reference>
<feature type="non-terminal residue" evidence="1">
    <location>
        <position position="69"/>
    </location>
</feature>
<accession>A0AA36IWL8</accession>
<feature type="non-terminal residue" evidence="1">
    <location>
        <position position="1"/>
    </location>
</feature>
<comment type="caution">
    <text evidence="1">The sequence shown here is derived from an EMBL/GenBank/DDBJ whole genome shotgun (WGS) entry which is preliminary data.</text>
</comment>
<evidence type="ECO:0000313" key="2">
    <source>
        <dbReference type="Proteomes" id="UP001178507"/>
    </source>
</evidence>
<gene>
    <name evidence="1" type="ORF">EVOR1521_LOCUS19747</name>
</gene>